<gene>
    <name evidence="1" type="ORF">GCM10023175_22470</name>
</gene>
<dbReference type="EMBL" id="BAABGT010000029">
    <property type="protein sequence ID" value="GAA4544382.1"/>
    <property type="molecule type" value="Genomic_DNA"/>
</dbReference>
<sequence length="96" mass="10545">MAATLKPVNRRALRRYGEFWRALQMVGNALIEAERLAAKAADATPAKAGQGAVAHWSTPTPEELRAAAKKAGQSMQVMASGAKKWEAELISREWRR</sequence>
<name>A0ABP8RRI9_9PSEU</name>
<accession>A0ABP8RRI9</accession>
<proteinExistence type="predicted"/>
<dbReference type="RefSeq" id="WP_345415662.1">
    <property type="nucleotide sequence ID" value="NZ_BAABGT010000029.1"/>
</dbReference>
<reference evidence="2" key="1">
    <citation type="journal article" date="2019" name="Int. J. Syst. Evol. Microbiol.">
        <title>The Global Catalogue of Microorganisms (GCM) 10K type strain sequencing project: providing services to taxonomists for standard genome sequencing and annotation.</title>
        <authorList>
            <consortium name="The Broad Institute Genomics Platform"/>
            <consortium name="The Broad Institute Genome Sequencing Center for Infectious Disease"/>
            <person name="Wu L."/>
            <person name="Ma J."/>
        </authorList>
    </citation>
    <scope>NUCLEOTIDE SEQUENCE [LARGE SCALE GENOMIC DNA]</scope>
    <source>
        <strain evidence="2">JCM 17906</strain>
    </source>
</reference>
<evidence type="ECO:0000313" key="1">
    <source>
        <dbReference type="EMBL" id="GAA4544382.1"/>
    </source>
</evidence>
<protein>
    <submittedName>
        <fullName evidence="1">Uncharacterized protein</fullName>
    </submittedName>
</protein>
<evidence type="ECO:0000313" key="2">
    <source>
        <dbReference type="Proteomes" id="UP001501598"/>
    </source>
</evidence>
<keyword evidence="2" id="KW-1185">Reference proteome</keyword>
<comment type="caution">
    <text evidence="1">The sequence shown here is derived from an EMBL/GenBank/DDBJ whole genome shotgun (WGS) entry which is preliminary data.</text>
</comment>
<dbReference type="Proteomes" id="UP001501598">
    <property type="component" value="Unassembled WGS sequence"/>
</dbReference>
<organism evidence="1 2">
    <name type="scientific">Pseudonocardia xishanensis</name>
    <dbReference type="NCBI Taxonomy" id="630995"/>
    <lineage>
        <taxon>Bacteria</taxon>
        <taxon>Bacillati</taxon>
        <taxon>Actinomycetota</taxon>
        <taxon>Actinomycetes</taxon>
        <taxon>Pseudonocardiales</taxon>
        <taxon>Pseudonocardiaceae</taxon>
        <taxon>Pseudonocardia</taxon>
    </lineage>
</organism>